<feature type="coiled-coil region" evidence="1">
    <location>
        <begin position="290"/>
        <end position="324"/>
    </location>
</feature>
<accession>A0A0M0JK58</accession>
<reference evidence="3" key="1">
    <citation type="journal article" date="2015" name="PLoS Genet.">
        <title>Genome Sequence and Transcriptome Analyses of Chrysochromulina tobin: Metabolic Tools for Enhanced Algal Fitness in the Prominent Order Prymnesiales (Haptophyceae).</title>
        <authorList>
            <person name="Hovde B.T."/>
            <person name="Deodato C.R."/>
            <person name="Hunsperger H.M."/>
            <person name="Ryken S.A."/>
            <person name="Yost W."/>
            <person name="Jha R.K."/>
            <person name="Patterson J."/>
            <person name="Monnat R.J. Jr."/>
            <person name="Barlow S.B."/>
            <person name="Starkenburg S.R."/>
            <person name="Cattolico R.A."/>
        </authorList>
    </citation>
    <scope>NUCLEOTIDE SEQUENCE</scope>
    <source>
        <strain evidence="3">CCMP291</strain>
    </source>
</reference>
<organism evidence="2 3">
    <name type="scientific">Chrysochromulina tobinii</name>
    <dbReference type="NCBI Taxonomy" id="1460289"/>
    <lineage>
        <taxon>Eukaryota</taxon>
        <taxon>Haptista</taxon>
        <taxon>Haptophyta</taxon>
        <taxon>Prymnesiophyceae</taxon>
        <taxon>Prymnesiales</taxon>
        <taxon>Chrysochromulinaceae</taxon>
        <taxon>Chrysochromulina</taxon>
    </lineage>
</organism>
<evidence type="ECO:0000313" key="2">
    <source>
        <dbReference type="EMBL" id="KOO26727.1"/>
    </source>
</evidence>
<evidence type="ECO:0000256" key="1">
    <source>
        <dbReference type="SAM" id="Coils"/>
    </source>
</evidence>
<evidence type="ECO:0000313" key="3">
    <source>
        <dbReference type="Proteomes" id="UP000037460"/>
    </source>
</evidence>
<proteinExistence type="predicted"/>
<dbReference type="Proteomes" id="UP000037460">
    <property type="component" value="Unassembled WGS sequence"/>
</dbReference>
<dbReference type="AlphaFoldDB" id="A0A0M0JK58"/>
<name>A0A0M0JK58_9EUKA</name>
<comment type="caution">
    <text evidence="2">The sequence shown here is derived from an EMBL/GenBank/DDBJ whole genome shotgun (WGS) entry which is preliminary data.</text>
</comment>
<sequence>MAALNLVTDGRVLIPNKAAPLAITNDLEEPAIICANVASVVQKLTYNAGVPGHYFHFGKEVAVTSGEPLIAKFKEFDAVIVATKISNTGATYLYGVTVEKLKEMMQSRPAANALLDENKWLQSFKFPDPNLESLSVLVDTETDKLRDYADVLISHLGMFKVLGIRNTKNLKGWVDKGYEVAIKKVLLEMEKAERVTAAGRGARARDAGESAAGGTQAGARWALVTKAMLSVNNFYGEPLRERIIEVPVDLSTGKPTAEMVAKVMEELRCVKLTPEQVRMIQEHPTLKAKVDALTKDKAAAEAKAAAAEKKANEVEQKYQELKASTDKDIQIAVLQAKMQAGLLMLKRAEGVRTTSAGAAEMTPGAGAAATPVALDLFFECH</sequence>
<keyword evidence="3" id="KW-1185">Reference proteome</keyword>
<gene>
    <name evidence="2" type="ORF">Ctob_005447</name>
</gene>
<keyword evidence="1" id="KW-0175">Coiled coil</keyword>
<protein>
    <submittedName>
        <fullName evidence="2">Uncharacterized protein</fullName>
    </submittedName>
</protein>
<dbReference type="EMBL" id="JWZX01002813">
    <property type="protein sequence ID" value="KOO26727.1"/>
    <property type="molecule type" value="Genomic_DNA"/>
</dbReference>